<gene>
    <name evidence="3" type="ORF">RAG0_06373</name>
</gene>
<keyword evidence="2" id="KW-0732">Signal</keyword>
<feature type="compositionally biased region" description="Polar residues" evidence="1">
    <location>
        <begin position="71"/>
        <end position="87"/>
    </location>
</feature>
<dbReference type="EMBL" id="FJUX01000031">
    <property type="protein sequence ID" value="CZS97210.1"/>
    <property type="molecule type" value="Genomic_DNA"/>
</dbReference>
<feature type="region of interest" description="Disordered" evidence="1">
    <location>
        <begin position="63"/>
        <end position="88"/>
    </location>
</feature>
<organism evidence="3 4">
    <name type="scientific">Rhynchosporium agropyri</name>
    <dbReference type="NCBI Taxonomy" id="914238"/>
    <lineage>
        <taxon>Eukaryota</taxon>
        <taxon>Fungi</taxon>
        <taxon>Dikarya</taxon>
        <taxon>Ascomycota</taxon>
        <taxon>Pezizomycotina</taxon>
        <taxon>Leotiomycetes</taxon>
        <taxon>Helotiales</taxon>
        <taxon>Ploettnerulaceae</taxon>
        <taxon>Rhynchosporium</taxon>
    </lineage>
</organism>
<sequence>MNRISCLVILILNVELVSIKYSTELISAMATSSASQAREGIFTPWRYPTKAISINNRSTRSSISGPLISKETPNTTSQAMYNQSKSNENYHLKRNLRELRTLYEY</sequence>
<keyword evidence="4" id="KW-1185">Reference proteome</keyword>
<evidence type="ECO:0000313" key="4">
    <source>
        <dbReference type="Proteomes" id="UP000178912"/>
    </source>
</evidence>
<name>A0A1E1KGW1_9HELO</name>
<evidence type="ECO:0000256" key="1">
    <source>
        <dbReference type="SAM" id="MobiDB-lite"/>
    </source>
</evidence>
<reference evidence="4" key="1">
    <citation type="submission" date="2016-03" db="EMBL/GenBank/DDBJ databases">
        <authorList>
            <person name="Guldener U."/>
        </authorList>
    </citation>
    <scope>NUCLEOTIDE SEQUENCE [LARGE SCALE GENOMIC DNA]</scope>
    <source>
        <strain evidence="4">04CH-RAC-A.6.1</strain>
    </source>
</reference>
<protein>
    <submittedName>
        <fullName evidence="3">Uncharacterized protein</fullName>
    </submittedName>
</protein>
<dbReference type="Proteomes" id="UP000178912">
    <property type="component" value="Unassembled WGS sequence"/>
</dbReference>
<proteinExistence type="predicted"/>
<accession>A0A1E1KGW1</accession>
<evidence type="ECO:0000256" key="2">
    <source>
        <dbReference type="SAM" id="SignalP"/>
    </source>
</evidence>
<evidence type="ECO:0000313" key="3">
    <source>
        <dbReference type="EMBL" id="CZS97210.1"/>
    </source>
</evidence>
<feature type="chain" id="PRO_5009446055" evidence="2">
    <location>
        <begin position="20"/>
        <end position="105"/>
    </location>
</feature>
<dbReference type="AlphaFoldDB" id="A0A1E1KGW1"/>
<feature type="signal peptide" evidence="2">
    <location>
        <begin position="1"/>
        <end position="19"/>
    </location>
</feature>